<feature type="compositionally biased region" description="Basic and acidic residues" evidence="2">
    <location>
        <begin position="209"/>
        <end position="228"/>
    </location>
</feature>
<proteinExistence type="predicted"/>
<gene>
    <name evidence="4" type="ORF">GWI33_016086</name>
</gene>
<reference evidence="4" key="1">
    <citation type="submission" date="2020-08" db="EMBL/GenBank/DDBJ databases">
        <title>Genome sequencing and assembly of the red palm weevil Rhynchophorus ferrugineus.</title>
        <authorList>
            <person name="Dias G.B."/>
            <person name="Bergman C.M."/>
            <person name="Manee M."/>
        </authorList>
    </citation>
    <scope>NUCLEOTIDE SEQUENCE</scope>
    <source>
        <strain evidence="4">AA-2017</strain>
        <tissue evidence="4">Whole larva</tissue>
    </source>
</reference>
<accession>A0A834MAP7</accession>
<feature type="coiled-coil region" evidence="1">
    <location>
        <begin position="259"/>
        <end position="333"/>
    </location>
</feature>
<comment type="caution">
    <text evidence="4">The sequence shown here is derived from an EMBL/GenBank/DDBJ whole genome shotgun (WGS) entry which is preliminary data.</text>
</comment>
<dbReference type="Proteomes" id="UP000625711">
    <property type="component" value="Unassembled WGS sequence"/>
</dbReference>
<keyword evidence="5" id="KW-1185">Reference proteome</keyword>
<feature type="compositionally biased region" description="Polar residues" evidence="2">
    <location>
        <begin position="53"/>
        <end position="67"/>
    </location>
</feature>
<dbReference type="Gene3D" id="1.20.58.120">
    <property type="entry name" value="BAG domain"/>
    <property type="match status" value="1"/>
</dbReference>
<dbReference type="InterPro" id="IPR036533">
    <property type="entry name" value="BAG_dom_sf"/>
</dbReference>
<dbReference type="AlphaFoldDB" id="A0A834MAP7"/>
<dbReference type="Pfam" id="PF02179">
    <property type="entry name" value="BAG"/>
    <property type="match status" value="1"/>
</dbReference>
<dbReference type="EMBL" id="JAACXV010014029">
    <property type="protein sequence ID" value="KAF7270989.1"/>
    <property type="molecule type" value="Genomic_DNA"/>
</dbReference>
<evidence type="ECO:0000259" key="3">
    <source>
        <dbReference type="Pfam" id="PF02179"/>
    </source>
</evidence>
<protein>
    <recommendedName>
        <fullName evidence="3">BAG domain-containing protein</fullName>
    </recommendedName>
</protein>
<evidence type="ECO:0000313" key="5">
    <source>
        <dbReference type="Proteomes" id="UP000625711"/>
    </source>
</evidence>
<keyword evidence="1" id="KW-0175">Coiled coil</keyword>
<dbReference type="GO" id="GO:0051087">
    <property type="term" value="F:protein-folding chaperone binding"/>
    <property type="evidence" value="ECO:0007669"/>
    <property type="project" value="InterPro"/>
</dbReference>
<evidence type="ECO:0000313" key="4">
    <source>
        <dbReference type="EMBL" id="KAF7270989.1"/>
    </source>
</evidence>
<dbReference type="InterPro" id="IPR003103">
    <property type="entry name" value="BAG_domain"/>
</dbReference>
<name>A0A834MAP7_RHYFE</name>
<feature type="region of interest" description="Disordered" evidence="2">
    <location>
        <begin position="43"/>
        <end position="74"/>
    </location>
</feature>
<sequence length="339" mass="38912">MGIRQSKVHQQVNIPNSSNCTKRGLNLNIFGKQNKELVISHHGEVHKRKRYQSETNPSSNEPTVNRQRTNRFKASKTSKNYTAELKEIEEKVQTLNEDIKTAIKNKDFGLLRSNEVVLQELADNIDSFVTNSKLAQKKISLKSDIDKIFGIVDKQLDLNRSRVSRQSKGDLKRNYLSKSSVNVIAESSSVPLDDGGFEIKGKHSLQGVRTDRSTKKSDNWKDSGKPKTCDVNTDNIKSLKANEQFAQQLNAIEEGGTTFREDEQRLKEVEEKLEALKPEIISFVGVRSDNKFYELDETIMRLILLLDQLEINNQLLRQRKRNMLKELHKFSEKLNSRIE</sequence>
<feature type="region of interest" description="Disordered" evidence="2">
    <location>
        <begin position="203"/>
        <end position="228"/>
    </location>
</feature>
<organism evidence="4 5">
    <name type="scientific">Rhynchophorus ferrugineus</name>
    <name type="common">Red palm weevil</name>
    <name type="synonym">Curculio ferrugineus</name>
    <dbReference type="NCBI Taxonomy" id="354439"/>
    <lineage>
        <taxon>Eukaryota</taxon>
        <taxon>Metazoa</taxon>
        <taxon>Ecdysozoa</taxon>
        <taxon>Arthropoda</taxon>
        <taxon>Hexapoda</taxon>
        <taxon>Insecta</taxon>
        <taxon>Pterygota</taxon>
        <taxon>Neoptera</taxon>
        <taxon>Endopterygota</taxon>
        <taxon>Coleoptera</taxon>
        <taxon>Polyphaga</taxon>
        <taxon>Cucujiformia</taxon>
        <taxon>Curculionidae</taxon>
        <taxon>Dryophthorinae</taxon>
        <taxon>Rhynchophorus</taxon>
    </lineage>
</organism>
<feature type="domain" description="BAG" evidence="3">
    <location>
        <begin position="267"/>
        <end position="334"/>
    </location>
</feature>
<dbReference type="SUPFAM" id="SSF63491">
    <property type="entry name" value="BAG domain"/>
    <property type="match status" value="1"/>
</dbReference>
<evidence type="ECO:0000256" key="2">
    <source>
        <dbReference type="SAM" id="MobiDB-lite"/>
    </source>
</evidence>
<evidence type="ECO:0000256" key="1">
    <source>
        <dbReference type="SAM" id="Coils"/>
    </source>
</evidence>
<feature type="coiled-coil region" evidence="1">
    <location>
        <begin position="78"/>
        <end position="105"/>
    </location>
</feature>